<evidence type="ECO:0000313" key="2">
    <source>
        <dbReference type="Proteomes" id="UP000184267"/>
    </source>
</evidence>
<dbReference type="Proteomes" id="UP000184267">
    <property type="component" value="Unassembled WGS sequence"/>
</dbReference>
<evidence type="ECO:0000313" key="1">
    <source>
        <dbReference type="EMBL" id="OJT04714.1"/>
    </source>
</evidence>
<dbReference type="EMBL" id="MNAD01001519">
    <property type="protein sequence ID" value="OJT04714.1"/>
    <property type="molecule type" value="Genomic_DNA"/>
</dbReference>
<name>A0A1M2VAZ0_TRAPU</name>
<sequence length="75" mass="7492">MAMATLSPASACAPTIALTFPSPVPFPVTVVPGSVGSFAGPVSSVATAPTLFVRHVVALPMAPLPFSFSLALPRA</sequence>
<gene>
    <name evidence="1" type="ORF">TRAPUB_4508</name>
</gene>
<protein>
    <submittedName>
        <fullName evidence="1">Uncharacterized protein</fullName>
    </submittedName>
</protein>
<dbReference type="AlphaFoldDB" id="A0A1M2VAZ0"/>
<keyword evidence="2" id="KW-1185">Reference proteome</keyword>
<reference evidence="1 2" key="1">
    <citation type="submission" date="2016-10" db="EMBL/GenBank/DDBJ databases">
        <title>Genome sequence of the basidiomycete white-rot fungus Trametes pubescens.</title>
        <authorList>
            <person name="Makela M.R."/>
            <person name="Granchi Z."/>
            <person name="Peng M."/>
            <person name="De Vries R.P."/>
            <person name="Grigoriev I."/>
            <person name="Riley R."/>
            <person name="Hilden K."/>
        </authorList>
    </citation>
    <scope>NUCLEOTIDE SEQUENCE [LARGE SCALE GENOMIC DNA]</scope>
    <source>
        <strain evidence="1 2">FBCC735</strain>
    </source>
</reference>
<organism evidence="1 2">
    <name type="scientific">Trametes pubescens</name>
    <name type="common">White-rot fungus</name>
    <dbReference type="NCBI Taxonomy" id="154538"/>
    <lineage>
        <taxon>Eukaryota</taxon>
        <taxon>Fungi</taxon>
        <taxon>Dikarya</taxon>
        <taxon>Basidiomycota</taxon>
        <taxon>Agaricomycotina</taxon>
        <taxon>Agaricomycetes</taxon>
        <taxon>Polyporales</taxon>
        <taxon>Polyporaceae</taxon>
        <taxon>Trametes</taxon>
    </lineage>
</organism>
<accession>A0A1M2VAZ0</accession>
<proteinExistence type="predicted"/>
<comment type="caution">
    <text evidence="1">The sequence shown here is derived from an EMBL/GenBank/DDBJ whole genome shotgun (WGS) entry which is preliminary data.</text>
</comment>